<evidence type="ECO:0000259" key="4">
    <source>
        <dbReference type="PROSITE" id="PS51841"/>
    </source>
</evidence>
<dbReference type="PROSITE" id="PS51841">
    <property type="entry name" value="LTD"/>
    <property type="match status" value="1"/>
</dbReference>
<gene>
    <name evidence="5" type="ORF">GN138_05330</name>
</gene>
<protein>
    <submittedName>
        <fullName evidence="5">T9SS type A sorting domain-containing protein</fullName>
    </submittedName>
</protein>
<comment type="caution">
    <text evidence="5">The sequence shown here is derived from an EMBL/GenBank/DDBJ whole genome shotgun (WGS) entry which is preliminary data.</text>
</comment>
<evidence type="ECO:0000256" key="3">
    <source>
        <dbReference type="SAM" id="SignalP"/>
    </source>
</evidence>
<dbReference type="Pfam" id="PF18962">
    <property type="entry name" value="Por_Secre_tail"/>
    <property type="match status" value="1"/>
</dbReference>
<feature type="chain" id="PRO_5027086530" evidence="3">
    <location>
        <begin position="20"/>
        <end position="1177"/>
    </location>
</feature>
<keyword evidence="1 3" id="KW-0732">Signal</keyword>
<dbReference type="Proteomes" id="UP000478208">
    <property type="component" value="Unassembled WGS sequence"/>
</dbReference>
<dbReference type="RefSeq" id="WP_157362761.1">
    <property type="nucleotide sequence ID" value="NZ_WOWS01000002.1"/>
</dbReference>
<dbReference type="EMBL" id="WOWS01000002">
    <property type="protein sequence ID" value="MUU77856.1"/>
    <property type="molecule type" value="Genomic_DNA"/>
</dbReference>
<feature type="domain" description="LTD" evidence="4">
    <location>
        <begin position="476"/>
        <end position="598"/>
    </location>
</feature>
<dbReference type="InterPro" id="IPR026444">
    <property type="entry name" value="Secre_tail"/>
</dbReference>
<proteinExistence type="predicted"/>
<dbReference type="Gene3D" id="2.60.40.1260">
    <property type="entry name" value="Lamin Tail domain"/>
    <property type="match status" value="1"/>
</dbReference>
<feature type="region of interest" description="Disordered" evidence="2">
    <location>
        <begin position="207"/>
        <end position="227"/>
    </location>
</feature>
<dbReference type="InterPro" id="IPR036415">
    <property type="entry name" value="Lamin_tail_dom_sf"/>
</dbReference>
<dbReference type="SUPFAM" id="SSF74853">
    <property type="entry name" value="Lamin A/C globular tail domain"/>
    <property type="match status" value="1"/>
</dbReference>
<sequence length="1177" mass="125493">MKHFFPFLLLFFISSVTFSQTLSPGDLAIIGLGVDDENILVVALEDIPSGESVFFTDEEWNGTSFNTGEGFYEWITPVITAGTVFEITTSSTTIGGTVSHNSGSFALGNSGDGVFLYQTSANVYNSGTYTLIGFAGEDSGDAGTLTGTGLSIGSSAIYYGGDNGIYVGTRIGQDKNTYLSLIYGSSWTTSGSSQTYDFTNFTFSGDSNDSDSEADDPGSQPAATTVSSLDDTIAEAVDVFSIDLYDYGTTDGLDTEVTKLRLYPYTTNTADWTDNIQGVTVSDGSAITISSVIIDDTFIDINFTSGDLTIPDGDILQVTVSIYLNTSNITDGEIISFMVDADNHGFVADVAGSTFASSFSGGDFNSNDFTIDVEATQLTYLAQATDVEINTIMSPSVEIAYTDANGNIDVDYSGSGFDIAITSDGSLDGTATTTAEATNGIAIFSNVLFDTVATDIKLSATDNSAFISGVFESDLFDVTSVSAATGNIMITEIMQNPADVGDTDGEYFEVYNTTNTPIDMNGWTISDNDSDSHTISSSLIVPAFGFAVLGTNSDPLTNGGVTVDYEYSGIALANGDDEVILTDETSTEIDRVEYDGGTNWPDPTGASMVYLGSDIEDNNDGTLWGTATIAEGIDTDFGSPGINGEDQIVAYLVFDNNAWSSAPTASTGTRTGLIRSDESTSFTTDITLDILYIEDGADLTITSGNELTINSLILESTSNSYSSLISDGIITGDVTYKRHVNTFNSTTGSTNGQNDLISAPVTNASQDFGTFRSINTNIPSGTVSGGTTTFYLFGPYDNNAASNPYTLFSDADDATIITAGTGYRTASTNTSTFTFTGDVLTGTVPVTITTGTENSWNLIGNPYSSYINSTDFLNENSAILDSEYLAIYGYDGDAANGWTVVNLANDINLTPGQGFMVFTDELSATVNFTPTMRRLTGGDDFIEGRSQETNVHFGLKIQNSTSSYGTDFYFNNSATSSLDPGYDSAIFSVQLPDLYMYSHLVENNTGRALAIQSLNDTDLTDITIPLGVHTNALEQITFSIDESTLPSNVDVYLEDNAENTFTLLTAGDYTITPNTNLNGTGRFYLRFTTTALSVIDTTLNSINIYNNTNDKTIVVAGELIEETIAKLYDIQGRLVSTTVLNSNYQTQSIAVDHLNTGVYIIELNNTKQNKKQKLILR</sequence>
<dbReference type="InterPro" id="IPR001322">
    <property type="entry name" value="Lamin_tail_dom"/>
</dbReference>
<dbReference type="Pfam" id="PF00932">
    <property type="entry name" value="LTD"/>
    <property type="match status" value="1"/>
</dbReference>
<evidence type="ECO:0000256" key="1">
    <source>
        <dbReference type="ARBA" id="ARBA00022729"/>
    </source>
</evidence>
<evidence type="ECO:0000313" key="5">
    <source>
        <dbReference type="EMBL" id="MUU77856.1"/>
    </source>
</evidence>
<evidence type="ECO:0000256" key="2">
    <source>
        <dbReference type="SAM" id="MobiDB-lite"/>
    </source>
</evidence>
<name>A0A6L6U8L2_9FLAO</name>
<reference evidence="5 6" key="1">
    <citation type="submission" date="2019-12" db="EMBL/GenBank/DDBJ databases">
        <authorList>
            <person name="Li J."/>
        </authorList>
    </citation>
    <scope>NUCLEOTIDE SEQUENCE [LARGE SCALE GENOMIC DNA]</scope>
    <source>
        <strain evidence="5 6">HL2-2</strain>
    </source>
</reference>
<accession>A0A6L6U8L2</accession>
<organism evidence="5 6">
    <name type="scientific">Winogradskyella endarachnes</name>
    <dbReference type="NCBI Taxonomy" id="2681965"/>
    <lineage>
        <taxon>Bacteria</taxon>
        <taxon>Pseudomonadati</taxon>
        <taxon>Bacteroidota</taxon>
        <taxon>Flavobacteriia</taxon>
        <taxon>Flavobacteriales</taxon>
        <taxon>Flavobacteriaceae</taxon>
        <taxon>Winogradskyella</taxon>
    </lineage>
</organism>
<dbReference type="NCBIfam" id="TIGR04183">
    <property type="entry name" value="Por_Secre_tail"/>
    <property type="match status" value="1"/>
</dbReference>
<evidence type="ECO:0000313" key="6">
    <source>
        <dbReference type="Proteomes" id="UP000478208"/>
    </source>
</evidence>
<keyword evidence="6" id="KW-1185">Reference proteome</keyword>
<dbReference type="AlphaFoldDB" id="A0A6L6U8L2"/>
<feature type="signal peptide" evidence="3">
    <location>
        <begin position="1"/>
        <end position="19"/>
    </location>
</feature>